<keyword evidence="1" id="KW-0812">Transmembrane</keyword>
<organism evidence="3 4">
    <name type="scientific">Azospirillum picis</name>
    <dbReference type="NCBI Taxonomy" id="488438"/>
    <lineage>
        <taxon>Bacteria</taxon>
        <taxon>Pseudomonadati</taxon>
        <taxon>Pseudomonadota</taxon>
        <taxon>Alphaproteobacteria</taxon>
        <taxon>Rhodospirillales</taxon>
        <taxon>Azospirillaceae</taxon>
        <taxon>Azospirillum</taxon>
    </lineage>
</organism>
<dbReference type="EMBL" id="JAUSVU010000002">
    <property type="protein sequence ID" value="MDQ0531779.1"/>
    <property type="molecule type" value="Genomic_DNA"/>
</dbReference>
<dbReference type="RefSeq" id="WP_209978669.1">
    <property type="nucleotide sequence ID" value="NZ_JAGINO010000002.1"/>
</dbReference>
<keyword evidence="4" id="KW-1185">Reference proteome</keyword>
<accession>A0ABU0MEV3</accession>
<comment type="caution">
    <text evidence="3">The sequence shown here is derived from an EMBL/GenBank/DDBJ whole genome shotgun (WGS) entry which is preliminary data.</text>
</comment>
<reference evidence="3 4" key="1">
    <citation type="submission" date="2023-07" db="EMBL/GenBank/DDBJ databases">
        <title>Genomic Encyclopedia of Type Strains, Phase IV (KMG-IV): sequencing the most valuable type-strain genomes for metagenomic binning, comparative biology and taxonomic classification.</title>
        <authorList>
            <person name="Goeker M."/>
        </authorList>
    </citation>
    <scope>NUCLEOTIDE SEQUENCE [LARGE SCALE GENOMIC DNA]</scope>
    <source>
        <strain evidence="3 4">DSM 19922</strain>
    </source>
</reference>
<name>A0ABU0MEV3_9PROT</name>
<evidence type="ECO:0000313" key="3">
    <source>
        <dbReference type="EMBL" id="MDQ0531779.1"/>
    </source>
</evidence>
<dbReference type="Proteomes" id="UP001244552">
    <property type="component" value="Unassembled WGS sequence"/>
</dbReference>
<feature type="transmembrane region" description="Helical" evidence="1">
    <location>
        <begin position="47"/>
        <end position="77"/>
    </location>
</feature>
<sequence length="172" mass="17964">MVNTFRAVTYTGSVLVTCGAAMAATDPPPIDQLAGQIERFLDLLERGGAAVVALELVLGVAFLAALAAVVLVLITVVQALPRAARPLADAYATVRGGATRREERLRAENVSLARKVDLLETQVVGLEHRDEEKSRIIAALVEQLAAAGLDVTALRAMAAHIPPVGVDHASAA</sequence>
<feature type="chain" id="PRO_5046942943" evidence="2">
    <location>
        <begin position="24"/>
        <end position="172"/>
    </location>
</feature>
<proteinExistence type="predicted"/>
<evidence type="ECO:0000313" key="4">
    <source>
        <dbReference type="Proteomes" id="UP001244552"/>
    </source>
</evidence>
<protein>
    <submittedName>
        <fullName evidence="3">Low affinity Fe/Cu permease</fullName>
    </submittedName>
</protein>
<keyword evidence="2" id="KW-0732">Signal</keyword>
<keyword evidence="1" id="KW-1133">Transmembrane helix</keyword>
<keyword evidence="1" id="KW-0472">Membrane</keyword>
<evidence type="ECO:0000256" key="1">
    <source>
        <dbReference type="SAM" id="Phobius"/>
    </source>
</evidence>
<gene>
    <name evidence="3" type="ORF">QO018_000615</name>
</gene>
<feature type="signal peptide" evidence="2">
    <location>
        <begin position="1"/>
        <end position="23"/>
    </location>
</feature>
<evidence type="ECO:0000256" key="2">
    <source>
        <dbReference type="SAM" id="SignalP"/>
    </source>
</evidence>